<reference evidence="1 2" key="1">
    <citation type="submission" date="2022-03" db="EMBL/GenBank/DDBJ databases">
        <authorList>
            <person name="Macdonald S."/>
            <person name="Ahmed S."/>
            <person name="Newling K."/>
        </authorList>
    </citation>
    <scope>NUCLEOTIDE SEQUENCE [LARGE SCALE GENOMIC DNA]</scope>
</reference>
<dbReference type="AlphaFoldDB" id="A0ABC8M627"/>
<evidence type="ECO:0000313" key="2">
    <source>
        <dbReference type="Proteomes" id="UP001642260"/>
    </source>
</evidence>
<proteinExistence type="predicted"/>
<protein>
    <submittedName>
        <fullName evidence="1">Uncharacterized protein</fullName>
    </submittedName>
</protein>
<dbReference type="Proteomes" id="UP001642260">
    <property type="component" value="Unassembled WGS sequence"/>
</dbReference>
<feature type="non-terminal residue" evidence="1">
    <location>
        <position position="56"/>
    </location>
</feature>
<dbReference type="EMBL" id="CAKOAT010962931">
    <property type="protein sequence ID" value="CAH8391746.1"/>
    <property type="molecule type" value="Genomic_DNA"/>
</dbReference>
<organism evidence="1 2">
    <name type="scientific">Eruca vesicaria subsp. sativa</name>
    <name type="common">Garden rocket</name>
    <name type="synonym">Eruca sativa</name>
    <dbReference type="NCBI Taxonomy" id="29727"/>
    <lineage>
        <taxon>Eukaryota</taxon>
        <taxon>Viridiplantae</taxon>
        <taxon>Streptophyta</taxon>
        <taxon>Embryophyta</taxon>
        <taxon>Tracheophyta</taxon>
        <taxon>Spermatophyta</taxon>
        <taxon>Magnoliopsida</taxon>
        <taxon>eudicotyledons</taxon>
        <taxon>Gunneridae</taxon>
        <taxon>Pentapetalae</taxon>
        <taxon>rosids</taxon>
        <taxon>malvids</taxon>
        <taxon>Brassicales</taxon>
        <taxon>Brassicaceae</taxon>
        <taxon>Brassiceae</taxon>
        <taxon>Eruca</taxon>
    </lineage>
</organism>
<sequence>MPTGMQMVPMLLPDGRVGYVLWHHHNDPQELTGITAQAEGQGERAAMIMMATEEAE</sequence>
<evidence type="ECO:0000313" key="1">
    <source>
        <dbReference type="EMBL" id="CAH8391746.1"/>
    </source>
</evidence>
<accession>A0ABC8M627</accession>
<comment type="caution">
    <text evidence="1">The sequence shown here is derived from an EMBL/GenBank/DDBJ whole genome shotgun (WGS) entry which is preliminary data.</text>
</comment>
<gene>
    <name evidence="1" type="ORF">ERUC_LOCUS44229</name>
</gene>
<keyword evidence="2" id="KW-1185">Reference proteome</keyword>
<name>A0ABC8M627_ERUVS</name>